<protein>
    <submittedName>
        <fullName evidence="1">Uncharacterized protein</fullName>
    </submittedName>
</protein>
<dbReference type="EMBL" id="JAZHXI010000015">
    <property type="protein sequence ID" value="KAL2063749.1"/>
    <property type="molecule type" value="Genomic_DNA"/>
</dbReference>
<organism evidence="1 2">
    <name type="scientific">Oculimacula yallundae</name>
    <dbReference type="NCBI Taxonomy" id="86028"/>
    <lineage>
        <taxon>Eukaryota</taxon>
        <taxon>Fungi</taxon>
        <taxon>Dikarya</taxon>
        <taxon>Ascomycota</taxon>
        <taxon>Pezizomycotina</taxon>
        <taxon>Leotiomycetes</taxon>
        <taxon>Helotiales</taxon>
        <taxon>Ploettnerulaceae</taxon>
        <taxon>Oculimacula</taxon>
    </lineage>
</organism>
<dbReference type="Proteomes" id="UP001595075">
    <property type="component" value="Unassembled WGS sequence"/>
</dbReference>
<evidence type="ECO:0000313" key="1">
    <source>
        <dbReference type="EMBL" id="KAL2063749.1"/>
    </source>
</evidence>
<accession>A0ABR4C1I2</accession>
<sequence length="388" mass="43938">MARTNMLLRFFESPTNIPSPPFLQQRTKFDTKQTNSGGSSAAATFSPVLQGIQDISRVRQKRCQIEACTKIAWRNERHIAVKCKKSYLGRKRIGDGNPLINATFVGLRGAFVGPYVPSDEEDEDLIEPFKLSMQEISALVFEMLHRVSTFRKKRDTASTAIILSSRNRFLQRVLRLADLNKDAFCIYSLWLSTREVHVDRLLGYSSFFATLSYVGDDRSISEEWVRMAKLNVLIESYIFGDYIQAPFGFQDLIMSHIIEAYGETFEANNFMIPLDHVRDIWERMYPNTPLRIVMVDMLSSCLSKFTLGEAFKLGMLSVEISCAVDDNLNAHAADGTDPAHPWNTYSSRYFMYSRGIPVSRKHGSVAGAAILPYWDAQGSELSCPEGGW</sequence>
<evidence type="ECO:0000313" key="2">
    <source>
        <dbReference type="Proteomes" id="UP001595075"/>
    </source>
</evidence>
<proteinExistence type="predicted"/>
<gene>
    <name evidence="1" type="ORF">VTL71DRAFT_5554</name>
</gene>
<name>A0ABR4C1I2_9HELO</name>
<keyword evidence="2" id="KW-1185">Reference proteome</keyword>
<comment type="caution">
    <text evidence="1">The sequence shown here is derived from an EMBL/GenBank/DDBJ whole genome shotgun (WGS) entry which is preliminary data.</text>
</comment>
<reference evidence="1 2" key="1">
    <citation type="journal article" date="2024" name="Commun. Biol.">
        <title>Comparative genomic analysis of thermophilic fungi reveals convergent evolutionary adaptations and gene losses.</title>
        <authorList>
            <person name="Steindorff A.S."/>
            <person name="Aguilar-Pontes M.V."/>
            <person name="Robinson A.J."/>
            <person name="Andreopoulos B."/>
            <person name="LaButti K."/>
            <person name="Kuo A."/>
            <person name="Mondo S."/>
            <person name="Riley R."/>
            <person name="Otillar R."/>
            <person name="Haridas S."/>
            <person name="Lipzen A."/>
            <person name="Grimwood J."/>
            <person name="Schmutz J."/>
            <person name="Clum A."/>
            <person name="Reid I.D."/>
            <person name="Moisan M.C."/>
            <person name="Butler G."/>
            <person name="Nguyen T.T.M."/>
            <person name="Dewar K."/>
            <person name="Conant G."/>
            <person name="Drula E."/>
            <person name="Henrissat B."/>
            <person name="Hansel C."/>
            <person name="Singer S."/>
            <person name="Hutchinson M.I."/>
            <person name="de Vries R.P."/>
            <person name="Natvig D.O."/>
            <person name="Powell A.J."/>
            <person name="Tsang A."/>
            <person name="Grigoriev I.V."/>
        </authorList>
    </citation>
    <scope>NUCLEOTIDE SEQUENCE [LARGE SCALE GENOMIC DNA]</scope>
    <source>
        <strain evidence="1 2">CBS 494.80</strain>
    </source>
</reference>